<evidence type="ECO:0000313" key="2">
    <source>
        <dbReference type="EMBL" id="MBA2227340.1"/>
    </source>
</evidence>
<keyword evidence="3" id="KW-1185">Reference proteome</keyword>
<dbReference type="AlphaFoldDB" id="A0A7V8VG05"/>
<reference evidence="2 3" key="1">
    <citation type="submission" date="2020-07" db="EMBL/GenBank/DDBJ databases">
        <title>Thermogemmata thermophila gen. nov., sp. nov., a novel moderate thermophilic planctomycete from a Kamchatka hot spring.</title>
        <authorList>
            <person name="Elcheninov A.G."/>
            <person name="Podosokorskaya O.A."/>
            <person name="Kovaleva O.L."/>
            <person name="Novikov A."/>
            <person name="Bonch-Osmolovskaya E.A."/>
            <person name="Toshchakov S.V."/>
            <person name="Kublanov I.V."/>
        </authorList>
    </citation>
    <scope>NUCLEOTIDE SEQUENCE [LARGE SCALE GENOMIC DNA]</scope>
    <source>
        <strain evidence="2 3">2918</strain>
    </source>
</reference>
<dbReference type="EMBL" id="JACEFB010000013">
    <property type="protein sequence ID" value="MBA2227340.1"/>
    <property type="molecule type" value="Genomic_DNA"/>
</dbReference>
<name>A0A7V8VG05_9BACT</name>
<sequence length="787" mass="84408">MIARAIRRHIGGLVLLLAAVLGCSYNPGYFPHILPGGPIIHNHAKPAGWGYYHNFDPKAYKVEVTPSDQIQAPLGAAIVLVGTVFDKEGQPRRSRRIEWLLEGVGTIVEADESGIYPGRGYKVDSRYAVTYTNYRTHTITRGNDDPSDDVVIAPGQTWCVVSSSIPGETVVTAYAPEVFAWSNSRAVVRIQWGDGRFQFPSAAVVRSGGEWTLTTRVLPEAEAAAGGGYRVRYRLLDGPPAELVARSGSGTTASRTGSGSREAEVFTDAEGRAAVRLVQMQPQPGKSRIAIEIVQLPSDGQGSGKVVARRETIVEWAAPDLGLTVRTPATAGVQVPFAATVVLDNAAAVDSQNITVQVRLSPGLSLLRSEPPPLRVEPDGTLAFAWDKIPARGQQQLQLQLQGKQSGSASLEVYARSGEGLEARQRKNIVLETGRLHAVIEAPALAILGERLPVRLAVTNAGPTPIENATAWLHYEAGLAHPTPDRPLEIPVGHLDPGQTRTLDVSLIAQQTGQWQVRAAVTADGQLSCSAPPATIEVRQANLTVSIHSPAMVYLHQECVATITLSNRGEVAIDRATLRLLVPPELQVAAVDHAGRAGAAGVEWNLAALAPNEQRTLAVRLRGARLSERAVLTAVVLAEFGLGQRTHAEPLQVRSEAAIAVIGVPVLSLELIAPTGVFSAGDRLSYHVRVRNSGSLTARDLSVRLHLSEHLRFLMGRGPQPQMAASLEGEGQVLFPPLAELKTGEAAIYRLEVQAVRAGDARIQAQVRAQHLQRPLIEEQTTTITPR</sequence>
<dbReference type="InterPro" id="IPR051172">
    <property type="entry name" value="Chlamydia_OmcB"/>
</dbReference>
<feature type="compositionally biased region" description="Low complexity" evidence="1">
    <location>
        <begin position="245"/>
        <end position="260"/>
    </location>
</feature>
<dbReference type="RefSeq" id="WP_194539204.1">
    <property type="nucleotide sequence ID" value="NZ_JACEFB010000013.1"/>
</dbReference>
<organism evidence="2 3">
    <name type="scientific">Thermogemmata fonticola</name>
    <dbReference type="NCBI Taxonomy" id="2755323"/>
    <lineage>
        <taxon>Bacteria</taxon>
        <taxon>Pseudomonadati</taxon>
        <taxon>Planctomycetota</taxon>
        <taxon>Planctomycetia</taxon>
        <taxon>Gemmatales</taxon>
        <taxon>Gemmataceae</taxon>
        <taxon>Thermogemmata</taxon>
    </lineage>
</organism>
<dbReference type="Gene3D" id="2.60.40.10">
    <property type="entry name" value="Immunoglobulins"/>
    <property type="match status" value="1"/>
</dbReference>
<dbReference type="PANTHER" id="PTHR34819:SF5">
    <property type="entry name" value="CONSERVED REPEAT DOMAIN PROTEIN"/>
    <property type="match status" value="1"/>
</dbReference>
<gene>
    <name evidence="2" type="ORF">H0921_14360</name>
</gene>
<dbReference type="InterPro" id="IPR013783">
    <property type="entry name" value="Ig-like_fold"/>
</dbReference>
<comment type="caution">
    <text evidence="2">The sequence shown here is derived from an EMBL/GenBank/DDBJ whole genome shotgun (WGS) entry which is preliminary data.</text>
</comment>
<accession>A0A7V8VG05</accession>
<dbReference type="PANTHER" id="PTHR34819">
    <property type="entry name" value="LARGE CYSTEINE-RICH PERIPLASMIC PROTEIN OMCB"/>
    <property type="match status" value="1"/>
</dbReference>
<protein>
    <recommendedName>
        <fullName evidence="4">DUF11 domain-containing protein</fullName>
    </recommendedName>
</protein>
<dbReference type="PROSITE" id="PS51257">
    <property type="entry name" value="PROKAR_LIPOPROTEIN"/>
    <property type="match status" value="1"/>
</dbReference>
<dbReference type="Proteomes" id="UP000542342">
    <property type="component" value="Unassembled WGS sequence"/>
</dbReference>
<evidence type="ECO:0008006" key="4">
    <source>
        <dbReference type="Google" id="ProtNLM"/>
    </source>
</evidence>
<evidence type="ECO:0000256" key="1">
    <source>
        <dbReference type="SAM" id="MobiDB-lite"/>
    </source>
</evidence>
<feature type="region of interest" description="Disordered" evidence="1">
    <location>
        <begin position="244"/>
        <end position="265"/>
    </location>
</feature>
<evidence type="ECO:0000313" key="3">
    <source>
        <dbReference type="Proteomes" id="UP000542342"/>
    </source>
</evidence>
<proteinExistence type="predicted"/>